<comment type="cofactor">
    <cofactor evidence="2">
        <name>Mg(2+)</name>
        <dbReference type="ChEBI" id="CHEBI:18420"/>
    </cofactor>
</comment>
<dbReference type="InterPro" id="IPR023198">
    <property type="entry name" value="PGP-like_dom2"/>
</dbReference>
<keyword evidence="7" id="KW-0378">Hydrolase</keyword>
<dbReference type="Proteomes" id="UP000295673">
    <property type="component" value="Unassembled WGS sequence"/>
</dbReference>
<dbReference type="GO" id="GO:0006281">
    <property type="term" value="P:DNA repair"/>
    <property type="evidence" value="ECO:0007669"/>
    <property type="project" value="TreeGrafter"/>
</dbReference>
<dbReference type="NCBIfam" id="TIGR01549">
    <property type="entry name" value="HAD-SF-IA-v1"/>
    <property type="match status" value="1"/>
</dbReference>
<dbReference type="SFLD" id="SFLDG01135">
    <property type="entry name" value="C1.5.6:_HAD__Beta-PGM__Phospha"/>
    <property type="match status" value="1"/>
</dbReference>
<evidence type="ECO:0000313" key="11">
    <source>
        <dbReference type="Proteomes" id="UP000295673"/>
    </source>
</evidence>
<dbReference type="Gene3D" id="1.10.150.240">
    <property type="entry name" value="Putative phosphatase, domain 2"/>
    <property type="match status" value="1"/>
</dbReference>
<dbReference type="InterPro" id="IPR036412">
    <property type="entry name" value="HAD-like_sf"/>
</dbReference>
<dbReference type="SFLD" id="SFLDG01129">
    <property type="entry name" value="C1.5:_HAD__Beta-PGM__Phosphata"/>
    <property type="match status" value="1"/>
</dbReference>
<keyword evidence="8" id="KW-0460">Magnesium</keyword>
<dbReference type="InterPro" id="IPR023214">
    <property type="entry name" value="HAD_sf"/>
</dbReference>
<dbReference type="InterPro" id="IPR006439">
    <property type="entry name" value="HAD-SF_hydro_IA"/>
</dbReference>
<dbReference type="GO" id="GO:0046872">
    <property type="term" value="F:metal ion binding"/>
    <property type="evidence" value="ECO:0007669"/>
    <property type="project" value="UniProtKB-KW"/>
</dbReference>
<reference evidence="10 11" key="1">
    <citation type="submission" date="2019-03" db="EMBL/GenBank/DDBJ databases">
        <title>Genomic Encyclopedia of Archaeal and Bacterial Type Strains, Phase II (KMG-II): from individual species to whole genera.</title>
        <authorList>
            <person name="Goeker M."/>
        </authorList>
    </citation>
    <scope>NUCLEOTIDE SEQUENCE [LARGE SCALE GENOMIC DNA]</scope>
    <source>
        <strain evidence="10 11">DSM 26433</strain>
    </source>
</reference>
<dbReference type="GO" id="GO:0005829">
    <property type="term" value="C:cytosol"/>
    <property type="evidence" value="ECO:0007669"/>
    <property type="project" value="TreeGrafter"/>
</dbReference>
<dbReference type="SUPFAM" id="SSF56784">
    <property type="entry name" value="HAD-like"/>
    <property type="match status" value="1"/>
</dbReference>
<dbReference type="InterPro" id="IPR050155">
    <property type="entry name" value="HAD-like_hydrolase_sf"/>
</dbReference>
<dbReference type="SFLD" id="SFLDS00003">
    <property type="entry name" value="Haloacid_Dehalogenase"/>
    <property type="match status" value="1"/>
</dbReference>
<dbReference type="InterPro" id="IPR037512">
    <property type="entry name" value="PGPase_prok"/>
</dbReference>
<evidence type="ECO:0000256" key="4">
    <source>
        <dbReference type="ARBA" id="ARBA00006171"/>
    </source>
</evidence>
<comment type="similarity">
    <text evidence="4">Belongs to the HAD-like hydrolase superfamily. CbbY/CbbZ/Gph/YieH family.</text>
</comment>
<proteinExistence type="inferred from homology"/>
<evidence type="ECO:0000256" key="5">
    <source>
        <dbReference type="ARBA" id="ARBA00013078"/>
    </source>
</evidence>
<gene>
    <name evidence="10" type="ORF">BXY66_2072</name>
</gene>
<keyword evidence="11" id="KW-1185">Reference proteome</keyword>
<name>A0A4R1NNV2_9RHOB</name>
<dbReference type="PRINTS" id="PR00413">
    <property type="entry name" value="HADHALOGNASE"/>
</dbReference>
<accession>A0A4R1NNV2</accession>
<dbReference type="Pfam" id="PF13419">
    <property type="entry name" value="HAD_2"/>
    <property type="match status" value="1"/>
</dbReference>
<comment type="pathway">
    <text evidence="3">Organic acid metabolism; glycolate biosynthesis; glycolate from 2-phosphoglycolate: step 1/1.</text>
</comment>
<organism evidence="10 11">
    <name type="scientific">Shimia isoporae</name>
    <dbReference type="NCBI Taxonomy" id="647720"/>
    <lineage>
        <taxon>Bacteria</taxon>
        <taxon>Pseudomonadati</taxon>
        <taxon>Pseudomonadota</taxon>
        <taxon>Alphaproteobacteria</taxon>
        <taxon>Rhodobacterales</taxon>
        <taxon>Roseobacteraceae</taxon>
    </lineage>
</organism>
<dbReference type="PANTHER" id="PTHR43434">
    <property type="entry name" value="PHOSPHOGLYCOLATE PHOSPHATASE"/>
    <property type="match status" value="1"/>
</dbReference>
<comment type="caution">
    <text evidence="10">The sequence shown here is derived from an EMBL/GenBank/DDBJ whole genome shotgun (WGS) entry which is preliminary data.</text>
</comment>
<dbReference type="GO" id="GO:0005975">
    <property type="term" value="P:carbohydrate metabolic process"/>
    <property type="evidence" value="ECO:0007669"/>
    <property type="project" value="InterPro"/>
</dbReference>
<evidence type="ECO:0000313" key="10">
    <source>
        <dbReference type="EMBL" id="TCL10004.1"/>
    </source>
</evidence>
<dbReference type="EMBL" id="SMGR01000001">
    <property type="protein sequence ID" value="TCL10004.1"/>
    <property type="molecule type" value="Genomic_DNA"/>
</dbReference>
<evidence type="ECO:0000256" key="3">
    <source>
        <dbReference type="ARBA" id="ARBA00004818"/>
    </source>
</evidence>
<dbReference type="InterPro" id="IPR041492">
    <property type="entry name" value="HAD_2"/>
</dbReference>
<dbReference type="RefSeq" id="WP_132859985.1">
    <property type="nucleotide sequence ID" value="NZ_SMGR01000001.1"/>
</dbReference>
<dbReference type="PANTHER" id="PTHR43434:SF1">
    <property type="entry name" value="PHOSPHOGLYCOLATE PHOSPHATASE"/>
    <property type="match status" value="1"/>
</dbReference>
<evidence type="ECO:0000256" key="9">
    <source>
        <dbReference type="ARBA" id="ARBA00023277"/>
    </source>
</evidence>
<dbReference type="OrthoDB" id="9793014at2"/>
<dbReference type="GO" id="GO:0008967">
    <property type="term" value="F:phosphoglycolate phosphatase activity"/>
    <property type="evidence" value="ECO:0007669"/>
    <property type="project" value="UniProtKB-EC"/>
</dbReference>
<sequence length="216" mass="23822">MAKAVIFDLDGTLIDSAPEIQDAVNRVWTSRGFEPFDLPTLISFVGNGLPTLVRLAMEARDIQGEAYRSLHDEVLDIYNAADGSLTKPYEGVSETLEDLSLQGFRLGICTNKPEGAARHVLRLLGWDDVFEVVIGGDTLAWRKPDRRPLDAVCEALGASSVLYVGDSEVDAETAVAANVKFALFTEGYRKSPLSQIPHDYRFSNYDAFSKILMDVF</sequence>
<comment type="catalytic activity">
    <reaction evidence="1">
        <text>2-phosphoglycolate + H2O = glycolate + phosphate</text>
        <dbReference type="Rhea" id="RHEA:14369"/>
        <dbReference type="ChEBI" id="CHEBI:15377"/>
        <dbReference type="ChEBI" id="CHEBI:29805"/>
        <dbReference type="ChEBI" id="CHEBI:43474"/>
        <dbReference type="ChEBI" id="CHEBI:58033"/>
        <dbReference type="EC" id="3.1.3.18"/>
    </reaction>
</comment>
<protein>
    <recommendedName>
        <fullName evidence="5">phosphoglycolate phosphatase</fullName>
        <ecNumber evidence="5">3.1.3.18</ecNumber>
    </recommendedName>
</protein>
<evidence type="ECO:0000256" key="6">
    <source>
        <dbReference type="ARBA" id="ARBA00022723"/>
    </source>
</evidence>
<dbReference type="NCBIfam" id="TIGR01449">
    <property type="entry name" value="PGP_bact"/>
    <property type="match status" value="1"/>
</dbReference>
<dbReference type="Gene3D" id="3.40.50.1000">
    <property type="entry name" value="HAD superfamily/HAD-like"/>
    <property type="match status" value="1"/>
</dbReference>
<evidence type="ECO:0000256" key="7">
    <source>
        <dbReference type="ARBA" id="ARBA00022801"/>
    </source>
</evidence>
<evidence type="ECO:0000256" key="1">
    <source>
        <dbReference type="ARBA" id="ARBA00000830"/>
    </source>
</evidence>
<evidence type="ECO:0000256" key="8">
    <source>
        <dbReference type="ARBA" id="ARBA00022842"/>
    </source>
</evidence>
<keyword evidence="9" id="KW-0119">Carbohydrate metabolism</keyword>
<dbReference type="AlphaFoldDB" id="A0A4R1NNV2"/>
<evidence type="ECO:0000256" key="2">
    <source>
        <dbReference type="ARBA" id="ARBA00001946"/>
    </source>
</evidence>
<dbReference type="EC" id="3.1.3.18" evidence="5"/>
<keyword evidence="6" id="KW-0479">Metal-binding</keyword>